<name>A0A1D6GZR6_MAIZE</name>
<feature type="region of interest" description="Disordered" evidence="6">
    <location>
        <begin position="30"/>
        <end position="59"/>
    </location>
</feature>
<evidence type="ECO:0000313" key="7">
    <source>
        <dbReference type="EMBL" id="AQK68224.1"/>
    </source>
</evidence>
<evidence type="ECO:0000256" key="1">
    <source>
        <dbReference type="ARBA" id="ARBA00004202"/>
    </source>
</evidence>
<gene>
    <name evidence="7" type="ORF">ZEAMMB73_Zm00001d015175</name>
</gene>
<dbReference type="SMR" id="A0A1D6GZR6"/>
<organism evidence="7">
    <name type="scientific">Zea mays</name>
    <name type="common">Maize</name>
    <dbReference type="NCBI Taxonomy" id="4577"/>
    <lineage>
        <taxon>Eukaryota</taxon>
        <taxon>Viridiplantae</taxon>
        <taxon>Streptophyta</taxon>
        <taxon>Embryophyta</taxon>
        <taxon>Tracheophyta</taxon>
        <taxon>Spermatophyta</taxon>
        <taxon>Magnoliopsida</taxon>
        <taxon>Liliopsida</taxon>
        <taxon>Poales</taxon>
        <taxon>Poaceae</taxon>
        <taxon>PACMAD clade</taxon>
        <taxon>Panicoideae</taxon>
        <taxon>Andropogonodae</taxon>
        <taxon>Andropogoneae</taxon>
        <taxon>Tripsacinae</taxon>
        <taxon>Zea</taxon>
    </lineage>
</organism>
<comment type="subcellular location">
    <subcellularLocation>
        <location evidence="1">Cell membrane</location>
        <topology evidence="1">Peripheral membrane protein</topology>
    </subcellularLocation>
    <subcellularLocation>
        <location evidence="2">Golgi apparatus membrane</location>
        <topology evidence="2">Peripheral membrane protein</topology>
    </subcellularLocation>
</comment>
<dbReference type="InterPro" id="IPR036865">
    <property type="entry name" value="CRAL-TRIO_dom_sf"/>
</dbReference>
<dbReference type="Pfam" id="PF00650">
    <property type="entry name" value="CRAL_TRIO"/>
    <property type="match status" value="1"/>
</dbReference>
<feature type="region of interest" description="Disordered" evidence="6">
    <location>
        <begin position="422"/>
        <end position="446"/>
    </location>
</feature>
<dbReference type="Pfam" id="PF03765">
    <property type="entry name" value="CRAL_TRIO_N"/>
    <property type="match status" value="1"/>
</dbReference>
<dbReference type="ExpressionAtlas" id="A0A1D6GZR6">
    <property type="expression patterns" value="baseline and differential"/>
</dbReference>
<keyword evidence="3" id="KW-0333">Golgi apparatus</keyword>
<dbReference type="GO" id="GO:0000139">
    <property type="term" value="C:Golgi membrane"/>
    <property type="evidence" value="ECO:0007669"/>
    <property type="project" value="UniProtKB-SubCell"/>
</dbReference>
<dbReference type="Gene3D" id="1.10.8.20">
    <property type="entry name" value="N-terminal domain of phosphatidylinositol transfer protein sec14p"/>
    <property type="match status" value="1"/>
</dbReference>
<dbReference type="Gene3D" id="3.40.525.10">
    <property type="entry name" value="CRAL-TRIO lipid binding domain"/>
    <property type="match status" value="1"/>
</dbReference>
<comment type="similarity">
    <text evidence="4">Belongs to the SFH family.</text>
</comment>
<dbReference type="EMBL" id="CM000781">
    <property type="protein sequence ID" value="AQK68224.1"/>
    <property type="molecule type" value="Genomic_DNA"/>
</dbReference>
<dbReference type="CDD" id="cd00170">
    <property type="entry name" value="SEC14"/>
    <property type="match status" value="1"/>
</dbReference>
<evidence type="ECO:0000256" key="3">
    <source>
        <dbReference type="ARBA" id="ARBA00023034"/>
    </source>
</evidence>
<dbReference type="SMART" id="SM00516">
    <property type="entry name" value="SEC14"/>
    <property type="match status" value="1"/>
</dbReference>
<protein>
    <submittedName>
        <fullName evidence="7">Phosphatidylinositol/phosphatidylcholine transfer protein SFH10</fullName>
    </submittedName>
</protein>
<dbReference type="InterPro" id="IPR036273">
    <property type="entry name" value="CRAL/TRIO_N_dom_sf"/>
</dbReference>
<evidence type="ECO:0000256" key="4">
    <source>
        <dbReference type="ARBA" id="ARBA00038020"/>
    </source>
</evidence>
<dbReference type="FunCoup" id="A0A1D6GZR6">
    <property type="interactions" value="21"/>
</dbReference>
<feature type="compositionally biased region" description="Low complexity" evidence="6">
    <location>
        <begin position="41"/>
        <end position="55"/>
    </location>
</feature>
<dbReference type="SUPFAM" id="SSF46938">
    <property type="entry name" value="CRAL/TRIO N-terminal domain"/>
    <property type="match status" value="1"/>
</dbReference>
<dbReference type="SUPFAM" id="SSF52087">
    <property type="entry name" value="CRAL/TRIO domain"/>
    <property type="match status" value="1"/>
</dbReference>
<dbReference type="InterPro" id="IPR011074">
    <property type="entry name" value="CRAL/TRIO_N_dom"/>
</dbReference>
<evidence type="ECO:0000256" key="5">
    <source>
        <dbReference type="SAM" id="Coils"/>
    </source>
</evidence>
<evidence type="ECO:0000256" key="6">
    <source>
        <dbReference type="SAM" id="MobiDB-lite"/>
    </source>
</evidence>
<evidence type="ECO:0000256" key="2">
    <source>
        <dbReference type="ARBA" id="ARBA00004395"/>
    </source>
</evidence>
<feature type="compositionally biased region" description="Basic and acidic residues" evidence="6">
    <location>
        <begin position="431"/>
        <end position="446"/>
    </location>
</feature>
<keyword evidence="5" id="KW-0175">Coiled coil</keyword>
<dbReference type="InterPro" id="IPR051026">
    <property type="entry name" value="PI/PC_transfer"/>
</dbReference>
<dbReference type="PROSITE" id="PS50191">
    <property type="entry name" value="CRAL_TRIO"/>
    <property type="match status" value="1"/>
</dbReference>
<dbReference type="PANTHER" id="PTHR45657">
    <property type="entry name" value="CRAL-TRIO DOMAIN-CONTAINING PROTEIN YKL091C-RELATED"/>
    <property type="match status" value="1"/>
</dbReference>
<dbReference type="InParanoid" id="A0A1D6GZR6"/>
<dbReference type="AlphaFoldDB" id="A0A1D6GZR6"/>
<accession>A0A1D6GZR6</accession>
<dbReference type="PANTHER" id="PTHR45657:SF60">
    <property type="entry name" value="OS02G0133200 PROTEIN"/>
    <property type="match status" value="1"/>
</dbReference>
<reference evidence="7" key="1">
    <citation type="submission" date="2015-12" db="EMBL/GenBank/DDBJ databases">
        <title>Update maize B73 reference genome by single molecule sequencing technologies.</title>
        <authorList>
            <consortium name="Maize Genome Sequencing Project"/>
            <person name="Ware D."/>
        </authorList>
    </citation>
    <scope>NUCLEOTIDE SEQUENCE</scope>
    <source>
        <tissue evidence="7">Seedling</tissue>
    </source>
</reference>
<sequence length="645" mass="71364">MSSAAVSGSGGAAAAADGGVEGAPALSASASRTSSLRHRAMSASSKLLRSSLSRKSMGRRSSKVMSVSIEDVRDAEDMKQVDAFRQTLVLEELLPARHDDYHMMLRFLRARKFDIEKSKQMWSDMLQWRKEFGADTIIDEFVFEEMDQVLEHYPQGHHGVDKDGRPVYMEKLGQIDTTKLLQVTSMDRYVQYHVREFERAFAVKFPACSISAKKHVDQSTTILDVSGVGYKNFNKAARDLIGRLQKIDGDNYPETLCRMFIINAGQGFRLLWNTVKSFLDPKTTAKIHVTKPISPPPPITGIGWFHSLDHLLCSALMAVQVLGNKYQSKLLEVIDASELPEFFGGTCNCEGGCMRSDKGPWKDPEILKMVQCGMGRCGMNSGDPRDADEKLITEDEIVPVPKKQDSMRRNAVDSPKVAREKIEHPQMSPLHEMKTASDPDPAAKDSFDGGGLFPGVDRGMDFNWSGEVSEEKLQIARDMYAQLPDAYKQGDAGDRQVVSGFMALVMGVVAMFRVGKIAPKRAMDAAMGIATMEAMAKKTRQMQMQQQLQLGGPDAVVVSAAQYQALVKRVDDLEAKVAALASGPPEVPPELEESIKAAAARVDALETELDATKKLLETSSAQQEEVLAYIEKKKKKRGMQNPFRW</sequence>
<dbReference type="GO" id="GO:0005886">
    <property type="term" value="C:plasma membrane"/>
    <property type="evidence" value="ECO:0007669"/>
    <property type="project" value="UniProtKB-SubCell"/>
</dbReference>
<feature type="coiled-coil region" evidence="5">
    <location>
        <begin position="595"/>
        <end position="622"/>
    </location>
</feature>
<proteinExistence type="inferred from homology"/>
<dbReference type="InterPro" id="IPR001251">
    <property type="entry name" value="CRAL-TRIO_dom"/>
</dbReference>
<dbReference type="SMART" id="SM01100">
    <property type="entry name" value="CRAL_TRIO_N"/>
    <property type="match status" value="1"/>
</dbReference>